<evidence type="ECO:0000313" key="8">
    <source>
        <dbReference type="Proteomes" id="UP000512115"/>
    </source>
</evidence>
<dbReference type="GO" id="GO:0006351">
    <property type="term" value="P:DNA-templated transcription"/>
    <property type="evidence" value="ECO:0007669"/>
    <property type="project" value="TreeGrafter"/>
</dbReference>
<dbReference type="AlphaFoldDB" id="A0A7H9KC53"/>
<gene>
    <name evidence="7" type="ORF">HV276_21725</name>
    <name evidence="6" type="ORF">HV284_16170</name>
</gene>
<dbReference type="InterPro" id="IPR058163">
    <property type="entry name" value="LysR-type_TF_proteobact-type"/>
</dbReference>
<dbReference type="InterPro" id="IPR036390">
    <property type="entry name" value="WH_DNA-bd_sf"/>
</dbReference>
<dbReference type="Pfam" id="PF03466">
    <property type="entry name" value="LysR_substrate"/>
    <property type="match status" value="1"/>
</dbReference>
<evidence type="ECO:0000256" key="2">
    <source>
        <dbReference type="ARBA" id="ARBA00023015"/>
    </source>
</evidence>
<evidence type="ECO:0000256" key="1">
    <source>
        <dbReference type="ARBA" id="ARBA00009437"/>
    </source>
</evidence>
<feature type="domain" description="HTH lysR-type" evidence="5">
    <location>
        <begin position="26"/>
        <end position="83"/>
    </location>
</feature>
<dbReference type="FunFam" id="1.10.10.10:FF:000001">
    <property type="entry name" value="LysR family transcriptional regulator"/>
    <property type="match status" value="1"/>
</dbReference>
<evidence type="ECO:0000313" key="9">
    <source>
        <dbReference type="Proteomes" id="UP000512146"/>
    </source>
</evidence>
<dbReference type="InterPro" id="IPR005119">
    <property type="entry name" value="LysR_subst-bd"/>
</dbReference>
<evidence type="ECO:0000313" key="7">
    <source>
        <dbReference type="EMBL" id="QLX32186.1"/>
    </source>
</evidence>
<sequence length="323" mass="36002">MLEKTINNAICALLFRCEQQSVKEMDKIHAMQLFIKVAELESFSRAADFFALPKGSVSRQIQALENQLGTQLLQRTTRRVQLTPDGMTYYQRAKDVLSNLNELDGLFLQDTTSISGKLRVDIPVGMAKNLLLPRLPDFLYQYPGIALELSSSDRQVDILHDGFDCVVRTGTLPDDGLITRPLGKLTMVNCASPHYLTRFGYPQNPDDLTSHAVVHYTPHLGVHPLGFEVASGHGVQWFKSGGMLTVNSSETYLAAGLAGLGIIQIPRIAVREALRAGRLIEVLPSYRAAPLSISLVYPQRRELSRRVNLFMQWVAGVMKEHLD</sequence>
<dbReference type="SUPFAM" id="SSF53850">
    <property type="entry name" value="Periplasmic binding protein-like II"/>
    <property type="match status" value="1"/>
</dbReference>
<evidence type="ECO:0000256" key="3">
    <source>
        <dbReference type="ARBA" id="ARBA00023125"/>
    </source>
</evidence>
<dbReference type="PROSITE" id="PS50931">
    <property type="entry name" value="HTH_LYSR"/>
    <property type="match status" value="1"/>
</dbReference>
<organism evidence="6 8">
    <name type="scientific">Escherichia marmotae</name>
    <dbReference type="NCBI Taxonomy" id="1499973"/>
    <lineage>
        <taxon>Bacteria</taxon>
        <taxon>Pseudomonadati</taxon>
        <taxon>Pseudomonadota</taxon>
        <taxon>Gammaproteobacteria</taxon>
        <taxon>Enterobacterales</taxon>
        <taxon>Enterobacteriaceae</taxon>
        <taxon>Escherichia</taxon>
    </lineage>
</organism>
<dbReference type="CDD" id="cd08472">
    <property type="entry name" value="PBP2_CrgA_like_3"/>
    <property type="match status" value="1"/>
</dbReference>
<dbReference type="InterPro" id="IPR036388">
    <property type="entry name" value="WH-like_DNA-bd_sf"/>
</dbReference>
<keyword evidence="2" id="KW-0805">Transcription regulation</keyword>
<dbReference type="EMBL" id="CP056165">
    <property type="protein sequence ID" value="QLX32186.1"/>
    <property type="molecule type" value="Genomic_DNA"/>
</dbReference>
<dbReference type="GO" id="GO:0045893">
    <property type="term" value="P:positive regulation of DNA-templated transcription"/>
    <property type="evidence" value="ECO:0007669"/>
    <property type="project" value="UniProtKB-ARBA"/>
</dbReference>
<keyword evidence="4" id="KW-0804">Transcription</keyword>
<accession>A0A7H9KC53</accession>
<dbReference type="Gene3D" id="1.10.10.10">
    <property type="entry name" value="Winged helix-like DNA-binding domain superfamily/Winged helix DNA-binding domain"/>
    <property type="match status" value="1"/>
</dbReference>
<dbReference type="SUPFAM" id="SSF46785">
    <property type="entry name" value="Winged helix' DNA-binding domain"/>
    <property type="match status" value="1"/>
</dbReference>
<dbReference type="EMBL" id="CP056159">
    <property type="protein sequence ID" value="QLV02477.1"/>
    <property type="molecule type" value="Genomic_DNA"/>
</dbReference>
<proteinExistence type="inferred from homology"/>
<dbReference type="InterPro" id="IPR000847">
    <property type="entry name" value="LysR_HTH_N"/>
</dbReference>
<evidence type="ECO:0000256" key="4">
    <source>
        <dbReference type="ARBA" id="ARBA00023163"/>
    </source>
</evidence>
<comment type="similarity">
    <text evidence="1">Belongs to the LysR transcriptional regulatory family.</text>
</comment>
<dbReference type="GO" id="GO:0043565">
    <property type="term" value="F:sequence-specific DNA binding"/>
    <property type="evidence" value="ECO:0007669"/>
    <property type="project" value="TreeGrafter"/>
</dbReference>
<dbReference type="Proteomes" id="UP000512146">
    <property type="component" value="Chromosome"/>
</dbReference>
<reference evidence="8 9" key="1">
    <citation type="submission" date="2020-06" db="EMBL/GenBank/DDBJ databases">
        <title>REHAB project genomes.</title>
        <authorList>
            <person name="Shaw L.P."/>
        </authorList>
    </citation>
    <scope>NUCLEOTIDE SEQUENCE [LARGE SCALE GENOMIC DNA]</scope>
    <source>
        <strain evidence="7 9">RHBSTW-00777</strain>
        <strain evidence="6 8">RHBSTW-00814</strain>
    </source>
</reference>
<dbReference type="Pfam" id="PF00126">
    <property type="entry name" value="HTH_1"/>
    <property type="match status" value="1"/>
</dbReference>
<evidence type="ECO:0000313" key="6">
    <source>
        <dbReference type="EMBL" id="QLV02477.1"/>
    </source>
</evidence>
<dbReference type="PANTHER" id="PTHR30537">
    <property type="entry name" value="HTH-TYPE TRANSCRIPTIONAL REGULATOR"/>
    <property type="match status" value="1"/>
</dbReference>
<keyword evidence="3" id="KW-0238">DNA-binding</keyword>
<dbReference type="PANTHER" id="PTHR30537:SF72">
    <property type="entry name" value="LYSR FAMILY TRANSCRIPTIONAL REGULATOR"/>
    <property type="match status" value="1"/>
</dbReference>
<name>A0A7H9KC53_9ESCH</name>
<dbReference type="GO" id="GO:0003700">
    <property type="term" value="F:DNA-binding transcription factor activity"/>
    <property type="evidence" value="ECO:0007669"/>
    <property type="project" value="InterPro"/>
</dbReference>
<dbReference type="Proteomes" id="UP000512115">
    <property type="component" value="Chromosome"/>
</dbReference>
<dbReference type="FunFam" id="3.40.190.290:FF:000001">
    <property type="entry name" value="Transcriptional regulator, LysR family"/>
    <property type="match status" value="1"/>
</dbReference>
<evidence type="ECO:0000259" key="5">
    <source>
        <dbReference type="PROSITE" id="PS50931"/>
    </source>
</evidence>
<protein>
    <submittedName>
        <fullName evidence="6">LysR family transcriptional regulator</fullName>
    </submittedName>
</protein>
<dbReference type="Gene3D" id="3.40.190.290">
    <property type="match status" value="1"/>
</dbReference>